<dbReference type="PANTHER" id="PTHR33172:SF37">
    <property type="entry name" value="PROTEIN OXIDATIVE STRESS 3 LIKE 1"/>
    <property type="match status" value="1"/>
</dbReference>
<comment type="subcellular location">
    <subcellularLocation>
        <location evidence="1">Nucleus</location>
    </subcellularLocation>
</comment>
<feature type="region of interest" description="Disordered" evidence="3">
    <location>
        <begin position="177"/>
        <end position="198"/>
    </location>
</feature>
<dbReference type="GO" id="GO:0006950">
    <property type="term" value="P:response to stress"/>
    <property type="evidence" value="ECO:0007669"/>
    <property type="project" value="UniProtKB-ARBA"/>
</dbReference>
<dbReference type="AlphaFoldDB" id="A0ABD2XRJ5"/>
<gene>
    <name evidence="4" type="ORF">ACH5RR_040146</name>
</gene>
<evidence type="ECO:0000313" key="4">
    <source>
        <dbReference type="EMBL" id="KAL3497414.1"/>
    </source>
</evidence>
<dbReference type="EMBL" id="JBJUIK010000017">
    <property type="protein sequence ID" value="KAL3497414.1"/>
    <property type="molecule type" value="Genomic_DNA"/>
</dbReference>
<proteinExistence type="predicted"/>
<protein>
    <submittedName>
        <fullName evidence="4">Uncharacterized protein</fullName>
    </submittedName>
</protein>
<organism evidence="4 5">
    <name type="scientific">Cinchona calisaya</name>
    <dbReference type="NCBI Taxonomy" id="153742"/>
    <lineage>
        <taxon>Eukaryota</taxon>
        <taxon>Viridiplantae</taxon>
        <taxon>Streptophyta</taxon>
        <taxon>Embryophyta</taxon>
        <taxon>Tracheophyta</taxon>
        <taxon>Spermatophyta</taxon>
        <taxon>Magnoliopsida</taxon>
        <taxon>eudicotyledons</taxon>
        <taxon>Gunneridae</taxon>
        <taxon>Pentapetalae</taxon>
        <taxon>asterids</taxon>
        <taxon>lamiids</taxon>
        <taxon>Gentianales</taxon>
        <taxon>Rubiaceae</taxon>
        <taxon>Cinchonoideae</taxon>
        <taxon>Cinchoneae</taxon>
        <taxon>Cinchona</taxon>
    </lineage>
</organism>
<keyword evidence="5" id="KW-1185">Reference proteome</keyword>
<sequence length="304" mass="32525">MGLMGKEMSMSVMNKGGGVKGSSGYVHGMSCISVMDPQEICNNIGDGEFLVEKKMVANDQKKEELSMALNTSCSSSSTSSIGKNSDVSEKSMENSGETEEVQSSYKGPLDAMEALEEVLPIRRGISRFYNGKSKSFASLGDAASSTSSVKELAKPENAYMRKRRNLLACSLAWDNNNNNNNNKKNRSSLLKSNGGGVSKRVCSSSRSSLALAVTMSNSGINNIRNENLSPCANTISGSPSSLLRACLHSQFRESQSNGSSLSSPRQNFSAWRSLSLADLQQCFSVTAACTSTTTTQLDIKPSHT</sequence>
<dbReference type="GO" id="GO:0005634">
    <property type="term" value="C:nucleus"/>
    <property type="evidence" value="ECO:0007669"/>
    <property type="project" value="UniProtKB-SubCell"/>
</dbReference>
<dbReference type="PANTHER" id="PTHR33172">
    <property type="entry name" value="OS08G0516900 PROTEIN"/>
    <property type="match status" value="1"/>
</dbReference>
<evidence type="ECO:0000313" key="5">
    <source>
        <dbReference type="Proteomes" id="UP001630127"/>
    </source>
</evidence>
<reference evidence="4 5" key="1">
    <citation type="submission" date="2024-11" db="EMBL/GenBank/DDBJ databases">
        <title>A near-complete genome assembly of Cinchona calisaya.</title>
        <authorList>
            <person name="Lian D.C."/>
            <person name="Zhao X.W."/>
            <person name="Wei L."/>
        </authorList>
    </citation>
    <scope>NUCLEOTIDE SEQUENCE [LARGE SCALE GENOMIC DNA]</scope>
    <source>
        <tissue evidence="4">Nenye</tissue>
    </source>
</reference>
<dbReference type="Proteomes" id="UP001630127">
    <property type="component" value="Unassembled WGS sequence"/>
</dbReference>
<dbReference type="InterPro" id="IPR051992">
    <property type="entry name" value="OxStress_Response_Reg"/>
</dbReference>
<feature type="compositionally biased region" description="Low complexity" evidence="3">
    <location>
        <begin position="71"/>
        <end position="80"/>
    </location>
</feature>
<comment type="caution">
    <text evidence="4">The sequence shown here is derived from an EMBL/GenBank/DDBJ whole genome shotgun (WGS) entry which is preliminary data.</text>
</comment>
<evidence type="ECO:0000256" key="2">
    <source>
        <dbReference type="ARBA" id="ARBA00023242"/>
    </source>
</evidence>
<accession>A0ABD2XRJ5</accession>
<feature type="region of interest" description="Disordered" evidence="3">
    <location>
        <begin position="67"/>
        <end position="107"/>
    </location>
</feature>
<keyword evidence="2" id="KW-0539">Nucleus</keyword>
<evidence type="ECO:0000256" key="1">
    <source>
        <dbReference type="ARBA" id="ARBA00004123"/>
    </source>
</evidence>
<evidence type="ECO:0000256" key="3">
    <source>
        <dbReference type="SAM" id="MobiDB-lite"/>
    </source>
</evidence>
<name>A0ABD2XRJ5_9GENT</name>